<feature type="domain" description="DUF4460" evidence="1">
    <location>
        <begin position="25"/>
        <end position="102"/>
    </location>
</feature>
<proteinExistence type="predicted"/>
<keyword evidence="3" id="KW-1185">Reference proteome</keyword>
<evidence type="ECO:0000259" key="1">
    <source>
        <dbReference type="Pfam" id="PF14687"/>
    </source>
</evidence>
<dbReference type="PANTHER" id="PTHR31596">
    <property type="entry name" value="T-CELL ACTIVATION INHIBITOR, MITOCHONDRIAL"/>
    <property type="match status" value="1"/>
</dbReference>
<name>A0ABD6F362_9BILA</name>
<dbReference type="Proteomes" id="UP001608902">
    <property type="component" value="Unassembled WGS sequence"/>
</dbReference>
<sequence length="115" mass="13350">MIGRWIHQFIIASCRLKQPSIELRRTLTSRRAAVLLRPFYFAVHPDRFADNKLAKQQNEKSLKVFNGYLNELLPGSRYQKPVDLPFFIQNKDGQVKEVVLSLSGSNVMSIIKYVR</sequence>
<reference evidence="2 3" key="1">
    <citation type="submission" date="2024-08" db="EMBL/GenBank/DDBJ databases">
        <title>Gnathostoma spinigerum genome.</title>
        <authorList>
            <person name="Gonzalez-Bertolin B."/>
            <person name="Monzon S."/>
            <person name="Zaballos A."/>
            <person name="Jimenez P."/>
            <person name="Dekumyoy P."/>
            <person name="Varona S."/>
            <person name="Cuesta I."/>
            <person name="Sumanam S."/>
            <person name="Adisakwattana P."/>
            <person name="Gasser R.B."/>
            <person name="Hernandez-Gonzalez A."/>
            <person name="Young N.D."/>
            <person name="Perteguer M.J."/>
        </authorList>
    </citation>
    <scope>NUCLEOTIDE SEQUENCE [LARGE SCALE GENOMIC DNA]</scope>
    <source>
        <strain evidence="2">AL3</strain>
        <tissue evidence="2">Liver</tissue>
    </source>
</reference>
<organism evidence="2 3">
    <name type="scientific">Gnathostoma spinigerum</name>
    <dbReference type="NCBI Taxonomy" id="75299"/>
    <lineage>
        <taxon>Eukaryota</taxon>
        <taxon>Metazoa</taxon>
        <taxon>Ecdysozoa</taxon>
        <taxon>Nematoda</taxon>
        <taxon>Chromadorea</taxon>
        <taxon>Rhabditida</taxon>
        <taxon>Spirurina</taxon>
        <taxon>Gnathostomatomorpha</taxon>
        <taxon>Gnathostomatoidea</taxon>
        <taxon>Gnathostomatidae</taxon>
        <taxon>Gnathostoma</taxon>
    </lineage>
</organism>
<accession>A0ABD6F362</accession>
<dbReference type="Pfam" id="PF14687">
    <property type="entry name" value="DUF4460"/>
    <property type="match status" value="1"/>
</dbReference>
<evidence type="ECO:0000313" key="2">
    <source>
        <dbReference type="EMBL" id="MFH4984851.1"/>
    </source>
</evidence>
<protein>
    <recommendedName>
        <fullName evidence="1">DUF4460 domain-containing protein</fullName>
    </recommendedName>
</protein>
<gene>
    <name evidence="2" type="ORF">AB6A40_011560</name>
</gene>
<dbReference type="PANTHER" id="PTHR31596:SF1">
    <property type="entry name" value="T-CELL ACTIVATION INHIBITOR, MITOCHONDRIAL"/>
    <property type="match status" value="1"/>
</dbReference>
<evidence type="ECO:0000313" key="3">
    <source>
        <dbReference type="Proteomes" id="UP001608902"/>
    </source>
</evidence>
<dbReference type="InterPro" id="IPR027986">
    <property type="entry name" value="TCAIM"/>
</dbReference>
<comment type="caution">
    <text evidence="2">The sequence shown here is derived from an EMBL/GenBank/DDBJ whole genome shotgun (WGS) entry which is preliminary data.</text>
</comment>
<dbReference type="EMBL" id="JBGFUD010022174">
    <property type="protein sequence ID" value="MFH4984851.1"/>
    <property type="molecule type" value="Genomic_DNA"/>
</dbReference>
<dbReference type="InterPro" id="IPR028031">
    <property type="entry name" value="DUF4460"/>
</dbReference>
<dbReference type="AlphaFoldDB" id="A0ABD6F362"/>